<reference evidence="1 2" key="2">
    <citation type="submission" date="2018-11" db="EMBL/GenBank/DDBJ databases">
        <authorList>
            <consortium name="Pathogen Informatics"/>
        </authorList>
    </citation>
    <scope>NUCLEOTIDE SEQUENCE [LARGE SCALE GENOMIC DNA]</scope>
    <source>
        <strain evidence="1 2">Egypt</strain>
    </source>
</reference>
<evidence type="ECO:0000313" key="3">
    <source>
        <dbReference type="WBParaSite" id="ECPE_0001834701-mRNA-1"/>
    </source>
</evidence>
<accession>A0A183BGG2</accession>
<dbReference type="AlphaFoldDB" id="A0A183BGG2"/>
<dbReference type="OrthoDB" id="6146551at2759"/>
<dbReference type="PANTHER" id="PTHR33198">
    <property type="entry name" value="ANK_REP_REGION DOMAIN-CONTAINING PROTEIN-RELATED"/>
    <property type="match status" value="1"/>
</dbReference>
<dbReference type="WBParaSite" id="ECPE_0001834701-mRNA-1">
    <property type="protein sequence ID" value="ECPE_0001834701-mRNA-1"/>
    <property type="gene ID" value="ECPE_0001834701"/>
</dbReference>
<name>A0A183BGG2_9TREM</name>
<dbReference type="Proteomes" id="UP000272942">
    <property type="component" value="Unassembled WGS sequence"/>
</dbReference>
<dbReference type="PANTHER" id="PTHR33198:SF20">
    <property type="entry name" value="RETROTRANSPOSON GAG DOMAIN-CONTAINING PROTEIN"/>
    <property type="match status" value="1"/>
</dbReference>
<protein>
    <submittedName>
        <fullName evidence="3">Retrotrans_gag domain-containing protein</fullName>
    </submittedName>
</protein>
<keyword evidence="2" id="KW-1185">Reference proteome</keyword>
<evidence type="ECO:0000313" key="1">
    <source>
        <dbReference type="EMBL" id="VDP96039.1"/>
    </source>
</evidence>
<reference evidence="3" key="1">
    <citation type="submission" date="2016-06" db="UniProtKB">
        <authorList>
            <consortium name="WormBaseParasite"/>
        </authorList>
    </citation>
    <scope>IDENTIFICATION</scope>
</reference>
<gene>
    <name evidence="1" type="ORF">ECPE_LOCUS18297</name>
</gene>
<evidence type="ECO:0000313" key="2">
    <source>
        <dbReference type="Proteomes" id="UP000272942"/>
    </source>
</evidence>
<organism evidence="3">
    <name type="scientific">Echinostoma caproni</name>
    <dbReference type="NCBI Taxonomy" id="27848"/>
    <lineage>
        <taxon>Eukaryota</taxon>
        <taxon>Metazoa</taxon>
        <taxon>Spiralia</taxon>
        <taxon>Lophotrochozoa</taxon>
        <taxon>Platyhelminthes</taxon>
        <taxon>Trematoda</taxon>
        <taxon>Digenea</taxon>
        <taxon>Plagiorchiida</taxon>
        <taxon>Echinostomata</taxon>
        <taxon>Echinostomatoidea</taxon>
        <taxon>Echinostomatidae</taxon>
        <taxon>Echinostoma</taxon>
    </lineage>
</organism>
<proteinExistence type="predicted"/>
<dbReference type="EMBL" id="UZAN01076747">
    <property type="protein sequence ID" value="VDP96039.1"/>
    <property type="molecule type" value="Genomic_DNA"/>
</dbReference>
<sequence>MDHESSSVQLALFRHTIGPDALRVINGFTYSPDEDRTDWQVVMAKMERYCLGESNETFERYIFNQRKQQHGEPLNTFVLELKSLAGSCNFCACLEESLIRDRFVVGLRDSAMVKRLLKIPKLTLKQCIDICRSE</sequence>